<feature type="compositionally biased region" description="Polar residues" evidence="2">
    <location>
        <begin position="144"/>
        <end position="153"/>
    </location>
</feature>
<dbReference type="GO" id="GO:0003677">
    <property type="term" value="F:DNA binding"/>
    <property type="evidence" value="ECO:0007669"/>
    <property type="project" value="InterPro"/>
</dbReference>
<dbReference type="EMBL" id="CP073633">
    <property type="protein sequence ID" value="WHQ70573.1"/>
    <property type="molecule type" value="Genomic_DNA"/>
</dbReference>
<dbReference type="Proteomes" id="UP001223720">
    <property type="component" value="Chromosome"/>
</dbReference>
<comment type="similarity">
    <text evidence="1">Belongs to the ros/MucR family.</text>
</comment>
<dbReference type="InterPro" id="IPR008807">
    <property type="entry name" value="ROS_MUCR"/>
</dbReference>
<evidence type="ECO:0000256" key="2">
    <source>
        <dbReference type="SAM" id="MobiDB-lite"/>
    </source>
</evidence>
<evidence type="ECO:0000256" key="1">
    <source>
        <dbReference type="ARBA" id="ARBA00007031"/>
    </source>
</evidence>
<gene>
    <name evidence="3" type="ORF">KEC54_02840</name>
</gene>
<dbReference type="GO" id="GO:0006355">
    <property type="term" value="P:regulation of DNA-templated transcription"/>
    <property type="evidence" value="ECO:0007669"/>
    <property type="project" value="InterPro"/>
</dbReference>
<accession>A0AAX3WG92</accession>
<dbReference type="Gene3D" id="1.10.10.1550">
    <property type="entry name" value="ROS/MUCR transcriptional regulator protein"/>
    <property type="match status" value="1"/>
</dbReference>
<dbReference type="InterPro" id="IPR041920">
    <property type="entry name" value="ROS/MUCR_sf"/>
</dbReference>
<sequence length="153" mass="16279">MINESTEDTGTDGVDIIDLTATIIAAYVTKNTLPPRNLPGLIADVHAALAGLGDASPAPSAEEVVEKPTPAQIRKSITADAIISFVDGRPYKTLKRHLSVHGLDPHAYRQRYGLPSDYPITAPSYSERRSALAKSNGLGRPYGAQQQASEAAE</sequence>
<protein>
    <submittedName>
        <fullName evidence="3">MucR family transcriptional regulator</fullName>
    </submittedName>
</protein>
<dbReference type="GO" id="GO:0008270">
    <property type="term" value="F:zinc ion binding"/>
    <property type="evidence" value="ECO:0007669"/>
    <property type="project" value="InterPro"/>
</dbReference>
<dbReference type="RefSeq" id="WP_283535845.1">
    <property type="nucleotide sequence ID" value="NZ_CP073633.1"/>
</dbReference>
<evidence type="ECO:0000313" key="4">
    <source>
        <dbReference type="Proteomes" id="UP001223720"/>
    </source>
</evidence>
<proteinExistence type="inferred from homology"/>
<organism evidence="3 4">
    <name type="scientific">Methylorubrum extorquens</name>
    <name type="common">Methylobacterium dichloromethanicum</name>
    <name type="synonym">Methylobacterium extorquens</name>
    <dbReference type="NCBI Taxonomy" id="408"/>
    <lineage>
        <taxon>Bacteria</taxon>
        <taxon>Pseudomonadati</taxon>
        <taxon>Pseudomonadota</taxon>
        <taxon>Alphaproteobacteria</taxon>
        <taxon>Hyphomicrobiales</taxon>
        <taxon>Methylobacteriaceae</taxon>
        <taxon>Methylorubrum</taxon>
    </lineage>
</organism>
<reference evidence="3" key="1">
    <citation type="journal article" date="2022" name="Biotechnol. Bioprocess Eng.">
        <title>Pan-genome Analysis Reveals Comparative Genomic Features of Central Metabolic Pathways in Methylorubrum extorquens.</title>
        <authorList>
            <person name="Lee G.M."/>
            <person name="Scott-Nevros Z.K."/>
            <person name="Lee S.-M."/>
            <person name="Kim D."/>
        </authorList>
    </citation>
    <scope>NUCLEOTIDE SEQUENCE</scope>
    <source>
        <strain evidence="3">ATCC 55366</strain>
    </source>
</reference>
<dbReference type="Pfam" id="PF05443">
    <property type="entry name" value="ROS_MUCR"/>
    <property type="match status" value="1"/>
</dbReference>
<evidence type="ECO:0000313" key="3">
    <source>
        <dbReference type="EMBL" id="WHQ70573.1"/>
    </source>
</evidence>
<feature type="region of interest" description="Disordered" evidence="2">
    <location>
        <begin position="125"/>
        <end position="153"/>
    </location>
</feature>
<name>A0AAX3WG92_METEX</name>
<dbReference type="AlphaFoldDB" id="A0AAX3WG92"/>